<proteinExistence type="predicted"/>
<dbReference type="InterPro" id="IPR000866">
    <property type="entry name" value="AhpC/TSA"/>
</dbReference>
<dbReference type="CDD" id="cd02966">
    <property type="entry name" value="TlpA_like_family"/>
    <property type="match status" value="1"/>
</dbReference>
<evidence type="ECO:0000313" key="5">
    <source>
        <dbReference type="Proteomes" id="UP001595378"/>
    </source>
</evidence>
<comment type="caution">
    <text evidence="4">The sequence shown here is derived from an EMBL/GenBank/DDBJ whole genome shotgun (WGS) entry which is preliminary data.</text>
</comment>
<name>A0ABV7EKK4_9SPHN</name>
<sequence length="203" mass="21411">MLKITHRSARLAVACLMAGALAGCDTGASDAAQGGEEVAAETAAHEFTGILERSFAGDALPDVTLTDPDGTTLKLAEATGQPVLLNLWATWCAPCVAEMPLLDDLAGDLAGQVRVLTVSEDMNGAEAVVPFFERHGYRNLPRWMDPANDLAFKFGGGAVLPLTVLYDAEGREVWRMMGAYDWSSEDARALIAEGLAESAAAGR</sequence>
<evidence type="ECO:0000256" key="1">
    <source>
        <dbReference type="ARBA" id="ARBA00023284"/>
    </source>
</evidence>
<dbReference type="PROSITE" id="PS51352">
    <property type="entry name" value="THIOREDOXIN_2"/>
    <property type="match status" value="1"/>
</dbReference>
<feature type="domain" description="Thioredoxin" evidence="3">
    <location>
        <begin position="54"/>
        <end position="196"/>
    </location>
</feature>
<keyword evidence="5" id="KW-1185">Reference proteome</keyword>
<dbReference type="RefSeq" id="WP_377923539.1">
    <property type="nucleotide sequence ID" value="NZ_JBHRSU010000037.1"/>
</dbReference>
<dbReference type="PROSITE" id="PS51257">
    <property type="entry name" value="PROKAR_LIPOPROTEIN"/>
    <property type="match status" value="1"/>
</dbReference>
<accession>A0ABV7EKK4</accession>
<dbReference type="Proteomes" id="UP001595378">
    <property type="component" value="Unassembled WGS sequence"/>
</dbReference>
<dbReference type="SUPFAM" id="SSF52833">
    <property type="entry name" value="Thioredoxin-like"/>
    <property type="match status" value="1"/>
</dbReference>
<feature type="signal peptide" evidence="2">
    <location>
        <begin position="1"/>
        <end position="22"/>
    </location>
</feature>
<dbReference type="InterPro" id="IPR013766">
    <property type="entry name" value="Thioredoxin_domain"/>
</dbReference>
<dbReference type="InterPro" id="IPR017937">
    <property type="entry name" value="Thioredoxin_CS"/>
</dbReference>
<evidence type="ECO:0000313" key="4">
    <source>
        <dbReference type="EMBL" id="MFC3102197.1"/>
    </source>
</evidence>
<dbReference type="InterPro" id="IPR036249">
    <property type="entry name" value="Thioredoxin-like_sf"/>
</dbReference>
<evidence type="ECO:0000256" key="2">
    <source>
        <dbReference type="SAM" id="SignalP"/>
    </source>
</evidence>
<organism evidence="4 5">
    <name type="scientific">Alteraurantiacibacter lauratis</name>
    <dbReference type="NCBI Taxonomy" id="2054627"/>
    <lineage>
        <taxon>Bacteria</taxon>
        <taxon>Pseudomonadati</taxon>
        <taxon>Pseudomonadota</taxon>
        <taxon>Alphaproteobacteria</taxon>
        <taxon>Sphingomonadales</taxon>
        <taxon>Erythrobacteraceae</taxon>
        <taxon>Alteraurantiacibacter</taxon>
    </lineage>
</organism>
<dbReference type="PANTHER" id="PTHR42852:SF13">
    <property type="entry name" value="PROTEIN DIPZ"/>
    <property type="match status" value="1"/>
</dbReference>
<dbReference type="PROSITE" id="PS00194">
    <property type="entry name" value="THIOREDOXIN_1"/>
    <property type="match status" value="1"/>
</dbReference>
<dbReference type="Pfam" id="PF00578">
    <property type="entry name" value="AhpC-TSA"/>
    <property type="match status" value="1"/>
</dbReference>
<dbReference type="PANTHER" id="PTHR42852">
    <property type="entry name" value="THIOL:DISULFIDE INTERCHANGE PROTEIN DSBE"/>
    <property type="match status" value="1"/>
</dbReference>
<feature type="chain" id="PRO_5047381019" evidence="2">
    <location>
        <begin position="23"/>
        <end position="203"/>
    </location>
</feature>
<reference evidence="5" key="1">
    <citation type="journal article" date="2019" name="Int. J. Syst. Evol. Microbiol.">
        <title>The Global Catalogue of Microorganisms (GCM) 10K type strain sequencing project: providing services to taxonomists for standard genome sequencing and annotation.</title>
        <authorList>
            <consortium name="The Broad Institute Genomics Platform"/>
            <consortium name="The Broad Institute Genome Sequencing Center for Infectious Disease"/>
            <person name="Wu L."/>
            <person name="Ma J."/>
        </authorList>
    </citation>
    <scope>NUCLEOTIDE SEQUENCE [LARGE SCALE GENOMIC DNA]</scope>
    <source>
        <strain evidence="5">KCTC 52606</strain>
    </source>
</reference>
<dbReference type="Gene3D" id="3.40.30.10">
    <property type="entry name" value="Glutaredoxin"/>
    <property type="match status" value="1"/>
</dbReference>
<evidence type="ECO:0000259" key="3">
    <source>
        <dbReference type="PROSITE" id="PS51352"/>
    </source>
</evidence>
<protein>
    <submittedName>
        <fullName evidence="4">Redoxin domain-containing protein</fullName>
    </submittedName>
</protein>
<keyword evidence="1" id="KW-0676">Redox-active center</keyword>
<keyword evidence="2" id="KW-0732">Signal</keyword>
<dbReference type="EMBL" id="JBHRSU010000037">
    <property type="protein sequence ID" value="MFC3102197.1"/>
    <property type="molecule type" value="Genomic_DNA"/>
</dbReference>
<dbReference type="InterPro" id="IPR050553">
    <property type="entry name" value="Thioredoxin_ResA/DsbE_sf"/>
</dbReference>
<gene>
    <name evidence="4" type="ORF">ACFODK_15005</name>
</gene>